<protein>
    <recommendedName>
        <fullName evidence="3">Reverse transcriptase domain-containing protein</fullName>
    </recommendedName>
</protein>
<evidence type="ECO:0008006" key="3">
    <source>
        <dbReference type="Google" id="ProtNLM"/>
    </source>
</evidence>
<dbReference type="OrthoDB" id="3186349at2759"/>
<dbReference type="AlphaFoldDB" id="A0A1Y1W6S6"/>
<name>A0A1Y1W6S6_9FUNG</name>
<gene>
    <name evidence="1" type="ORF">DL89DRAFT_217320</name>
</gene>
<sequence>QHADDVCRVFRKLAEAGLTVSGAKTFIGMQQVEVLGYLCTPEGRLPTGDHVAAIRDWLPPKDVQGVRRFIAT</sequence>
<dbReference type="EMBL" id="MCFD01000008">
    <property type="protein sequence ID" value="ORX69221.1"/>
    <property type="molecule type" value="Genomic_DNA"/>
</dbReference>
<dbReference type="RefSeq" id="XP_040742953.1">
    <property type="nucleotide sequence ID" value="XM_040884329.1"/>
</dbReference>
<dbReference type="STRING" id="61395.A0A1Y1W6S6"/>
<dbReference type="GeneID" id="63800977"/>
<keyword evidence="2" id="KW-1185">Reference proteome</keyword>
<accession>A0A1Y1W6S6</accession>
<dbReference type="Gene3D" id="3.30.70.270">
    <property type="match status" value="1"/>
</dbReference>
<proteinExistence type="predicted"/>
<dbReference type="InterPro" id="IPR043502">
    <property type="entry name" value="DNA/RNA_pol_sf"/>
</dbReference>
<reference evidence="1 2" key="1">
    <citation type="submission" date="2016-07" db="EMBL/GenBank/DDBJ databases">
        <title>Pervasive Adenine N6-methylation of Active Genes in Fungi.</title>
        <authorList>
            <consortium name="DOE Joint Genome Institute"/>
            <person name="Mondo S.J."/>
            <person name="Dannebaum R.O."/>
            <person name="Kuo R.C."/>
            <person name="Labutti K."/>
            <person name="Haridas S."/>
            <person name="Kuo A."/>
            <person name="Salamov A."/>
            <person name="Ahrendt S.R."/>
            <person name="Lipzen A."/>
            <person name="Sullivan W."/>
            <person name="Andreopoulos W.B."/>
            <person name="Clum A."/>
            <person name="Lindquist E."/>
            <person name="Daum C."/>
            <person name="Ramamoorthy G.K."/>
            <person name="Gryganskyi A."/>
            <person name="Culley D."/>
            <person name="Magnuson J.K."/>
            <person name="James T.Y."/>
            <person name="O'Malley M.A."/>
            <person name="Stajich J.E."/>
            <person name="Spatafora J.W."/>
            <person name="Visel A."/>
            <person name="Grigoriev I.V."/>
        </authorList>
    </citation>
    <scope>NUCLEOTIDE SEQUENCE [LARGE SCALE GENOMIC DNA]</scope>
    <source>
        <strain evidence="1 2">ATCC 12442</strain>
    </source>
</reference>
<feature type="non-terminal residue" evidence="1">
    <location>
        <position position="1"/>
    </location>
</feature>
<evidence type="ECO:0000313" key="1">
    <source>
        <dbReference type="EMBL" id="ORX69221.1"/>
    </source>
</evidence>
<organism evidence="1 2">
    <name type="scientific">Linderina pennispora</name>
    <dbReference type="NCBI Taxonomy" id="61395"/>
    <lineage>
        <taxon>Eukaryota</taxon>
        <taxon>Fungi</taxon>
        <taxon>Fungi incertae sedis</taxon>
        <taxon>Zoopagomycota</taxon>
        <taxon>Kickxellomycotina</taxon>
        <taxon>Kickxellomycetes</taxon>
        <taxon>Kickxellales</taxon>
        <taxon>Kickxellaceae</taxon>
        <taxon>Linderina</taxon>
    </lineage>
</organism>
<dbReference type="InterPro" id="IPR043128">
    <property type="entry name" value="Rev_trsase/Diguanyl_cyclase"/>
</dbReference>
<dbReference type="Proteomes" id="UP000193922">
    <property type="component" value="Unassembled WGS sequence"/>
</dbReference>
<comment type="caution">
    <text evidence="1">The sequence shown here is derived from an EMBL/GenBank/DDBJ whole genome shotgun (WGS) entry which is preliminary data.</text>
</comment>
<dbReference type="SUPFAM" id="SSF56672">
    <property type="entry name" value="DNA/RNA polymerases"/>
    <property type="match status" value="1"/>
</dbReference>
<feature type="non-terminal residue" evidence="1">
    <location>
        <position position="72"/>
    </location>
</feature>
<evidence type="ECO:0000313" key="2">
    <source>
        <dbReference type="Proteomes" id="UP000193922"/>
    </source>
</evidence>